<dbReference type="EMBL" id="WTPX01000108">
    <property type="protein sequence ID" value="NNJ26934.1"/>
    <property type="molecule type" value="Genomic_DNA"/>
</dbReference>
<dbReference type="InterPro" id="IPR008930">
    <property type="entry name" value="Terpenoid_cyclase/PrenylTrfase"/>
</dbReference>
<name>A0ABX1VFN1_9PLAN</name>
<comment type="caution">
    <text evidence="1">The sequence shown here is derived from an EMBL/GenBank/DDBJ whole genome shotgun (WGS) entry which is preliminary data.</text>
</comment>
<gene>
    <name evidence="1" type="ORF">LzC2_30300</name>
</gene>
<accession>A0ABX1VFN1</accession>
<reference evidence="1 2" key="1">
    <citation type="journal article" date="2020" name="Syst. Appl. Microbiol.">
        <title>Alienimonas chondri sp. nov., a novel planctomycete isolated from the biofilm of the red alga Chondrus crispus.</title>
        <authorList>
            <person name="Vitorino I."/>
            <person name="Albuquerque L."/>
            <person name="Wiegand S."/>
            <person name="Kallscheuer N."/>
            <person name="da Costa M.S."/>
            <person name="Lobo-da-Cunha A."/>
            <person name="Jogler C."/>
            <person name="Lage O.M."/>
        </authorList>
    </citation>
    <scope>NUCLEOTIDE SEQUENCE [LARGE SCALE GENOMIC DNA]</scope>
    <source>
        <strain evidence="1 2">LzC2</strain>
    </source>
</reference>
<evidence type="ECO:0008006" key="3">
    <source>
        <dbReference type="Google" id="ProtNLM"/>
    </source>
</evidence>
<proteinExistence type="predicted"/>
<sequence length="592" mass="64152">MLCAGPIRAADPESAQVKAAIKKGVEYLASNQKSAKGDGRHILSALAMAKGGADKKHPVIVAALKAIDERTAGGTYKPERDELYTAGLELMLLEAAGEARTNQEKMKPILAYILGQQQPYGGWYYPRLAAKNPGSYFGDTSITQYCVLGLWTAERAGLDIDTGIWNGVAKWQVATKRKGGTFAYHPSRSGGGEVKDTMTAAGACNLLLCARYLHGSSAMDAARSEAEARDRAERDRKNALLSKYAALDRRVDPAEAAKEKAAGDVVSLNALTGTADGSIGSLARGMRFDKGPHRNYMMYTVERLGALSGRRMFGDRDWYEEGSELLLKTQAKDGSWNQEGTKEVSTAFSVMFLARATAKALGDTSMYGGGLLKGGRGLPDDFTKARFDGEDITYDRPTGDLADLLTQLENPQAADVPAAREAVLETVRLGDREALIGQTARLRRLVDDPRPEVRQVVAWALARGGGAQDVEAIFKMLAEDPDAGVVQEAHNALCVLSRLPRGPGIPLAMPRAEEASLDQLEKRDLPYTYITNKRLRVLPGGPFEGLPAGLDEGERIKAFQDWRAVATAAWAAWQDAVRPYDQRDLIPAPKRP</sequence>
<evidence type="ECO:0000313" key="2">
    <source>
        <dbReference type="Proteomes" id="UP000609651"/>
    </source>
</evidence>
<dbReference type="SUPFAM" id="SSF48371">
    <property type="entry name" value="ARM repeat"/>
    <property type="match status" value="1"/>
</dbReference>
<organism evidence="1 2">
    <name type="scientific">Alienimonas chondri</name>
    <dbReference type="NCBI Taxonomy" id="2681879"/>
    <lineage>
        <taxon>Bacteria</taxon>
        <taxon>Pseudomonadati</taxon>
        <taxon>Planctomycetota</taxon>
        <taxon>Planctomycetia</taxon>
        <taxon>Planctomycetales</taxon>
        <taxon>Planctomycetaceae</taxon>
        <taxon>Alienimonas</taxon>
    </lineage>
</organism>
<evidence type="ECO:0000313" key="1">
    <source>
        <dbReference type="EMBL" id="NNJ26934.1"/>
    </source>
</evidence>
<keyword evidence="2" id="KW-1185">Reference proteome</keyword>
<protein>
    <recommendedName>
        <fullName evidence="3">HEAT repeat domain-containing protein</fullName>
    </recommendedName>
</protein>
<dbReference type="InterPro" id="IPR011989">
    <property type="entry name" value="ARM-like"/>
</dbReference>
<dbReference type="Proteomes" id="UP000609651">
    <property type="component" value="Unassembled WGS sequence"/>
</dbReference>
<dbReference type="Gene3D" id="1.50.10.20">
    <property type="match status" value="1"/>
</dbReference>
<dbReference type="SUPFAM" id="SSF48239">
    <property type="entry name" value="Terpenoid cyclases/Protein prenyltransferases"/>
    <property type="match status" value="1"/>
</dbReference>
<dbReference type="Gene3D" id="1.25.10.10">
    <property type="entry name" value="Leucine-rich Repeat Variant"/>
    <property type="match status" value="1"/>
</dbReference>
<dbReference type="InterPro" id="IPR016024">
    <property type="entry name" value="ARM-type_fold"/>
</dbReference>